<dbReference type="EMBL" id="CM007891">
    <property type="protein sequence ID" value="OTG33516.1"/>
    <property type="molecule type" value="Genomic_DNA"/>
</dbReference>
<dbReference type="AlphaFoldDB" id="A0A251VED1"/>
<reference evidence="2 4" key="1">
    <citation type="journal article" date="2017" name="Nature">
        <title>The sunflower genome provides insights into oil metabolism, flowering and Asterid evolution.</title>
        <authorList>
            <person name="Badouin H."/>
            <person name="Gouzy J."/>
            <person name="Grassa C.J."/>
            <person name="Murat F."/>
            <person name="Staton S.E."/>
            <person name="Cottret L."/>
            <person name="Lelandais-Briere C."/>
            <person name="Owens G.L."/>
            <person name="Carrere S."/>
            <person name="Mayjonade B."/>
            <person name="Legrand L."/>
            <person name="Gill N."/>
            <person name="Kane N.C."/>
            <person name="Bowers J.E."/>
            <person name="Hubner S."/>
            <person name="Bellec A."/>
            <person name="Berard A."/>
            <person name="Berges H."/>
            <person name="Blanchet N."/>
            <person name="Boniface M.C."/>
            <person name="Brunel D."/>
            <person name="Catrice O."/>
            <person name="Chaidir N."/>
            <person name="Claudel C."/>
            <person name="Donnadieu C."/>
            <person name="Faraut T."/>
            <person name="Fievet G."/>
            <person name="Helmstetter N."/>
            <person name="King M."/>
            <person name="Knapp S.J."/>
            <person name="Lai Z."/>
            <person name="Le Paslier M.C."/>
            <person name="Lippi Y."/>
            <person name="Lorenzon L."/>
            <person name="Mandel J.R."/>
            <person name="Marage G."/>
            <person name="Marchand G."/>
            <person name="Marquand E."/>
            <person name="Bret-Mestries E."/>
            <person name="Morien E."/>
            <person name="Nambeesan S."/>
            <person name="Nguyen T."/>
            <person name="Pegot-Espagnet P."/>
            <person name="Pouilly N."/>
            <person name="Raftis F."/>
            <person name="Sallet E."/>
            <person name="Schiex T."/>
            <person name="Thomas J."/>
            <person name="Vandecasteele C."/>
            <person name="Vares D."/>
            <person name="Vear F."/>
            <person name="Vautrin S."/>
            <person name="Crespi M."/>
            <person name="Mangin B."/>
            <person name="Burke J.M."/>
            <person name="Salse J."/>
            <person name="Munos S."/>
            <person name="Vincourt P."/>
            <person name="Rieseberg L.H."/>
            <person name="Langlade N.B."/>
        </authorList>
    </citation>
    <scope>NUCLEOTIDE SEQUENCE [LARGE SCALE GENOMIC DNA]</scope>
    <source>
        <strain evidence="4">cv. SF193</strain>
        <tissue evidence="2">Leaves</tissue>
    </source>
</reference>
<evidence type="ECO:0000313" key="4">
    <source>
        <dbReference type="Proteomes" id="UP000215914"/>
    </source>
</evidence>
<dbReference type="InParanoid" id="A0A251VED1"/>
<evidence type="ECO:0000313" key="2">
    <source>
        <dbReference type="EMBL" id="KAF5766219.1"/>
    </source>
</evidence>
<organism evidence="3 4">
    <name type="scientific">Helianthus annuus</name>
    <name type="common">Common sunflower</name>
    <dbReference type="NCBI Taxonomy" id="4232"/>
    <lineage>
        <taxon>Eukaryota</taxon>
        <taxon>Viridiplantae</taxon>
        <taxon>Streptophyta</taxon>
        <taxon>Embryophyta</taxon>
        <taxon>Tracheophyta</taxon>
        <taxon>Spermatophyta</taxon>
        <taxon>Magnoliopsida</taxon>
        <taxon>eudicotyledons</taxon>
        <taxon>Gunneridae</taxon>
        <taxon>Pentapetalae</taxon>
        <taxon>asterids</taxon>
        <taxon>campanulids</taxon>
        <taxon>Asterales</taxon>
        <taxon>Asteraceae</taxon>
        <taxon>Asteroideae</taxon>
        <taxon>Heliantheae alliance</taxon>
        <taxon>Heliantheae</taxon>
        <taxon>Helianthus</taxon>
    </lineage>
</organism>
<keyword evidence="4" id="KW-1185">Reference proteome</keyword>
<reference evidence="2" key="3">
    <citation type="submission" date="2020-06" db="EMBL/GenBank/DDBJ databases">
        <title>Helianthus annuus Genome sequencing and assembly Release 2.</title>
        <authorList>
            <person name="Gouzy J."/>
            <person name="Langlade N."/>
            <person name="Munos S."/>
        </authorList>
    </citation>
    <scope>NUCLEOTIDE SEQUENCE</scope>
    <source>
        <tissue evidence="2">Leaves</tissue>
    </source>
</reference>
<proteinExistence type="predicted"/>
<feature type="compositionally biased region" description="Polar residues" evidence="1">
    <location>
        <begin position="25"/>
        <end position="37"/>
    </location>
</feature>
<dbReference type="Proteomes" id="UP000215914">
    <property type="component" value="Chromosome 2"/>
</dbReference>
<reference evidence="3" key="2">
    <citation type="submission" date="2017-02" db="EMBL/GenBank/DDBJ databases">
        <title>Sunflower complete genome.</title>
        <authorList>
            <person name="Langlade N."/>
            <person name="Munos S."/>
        </authorList>
    </citation>
    <scope>NUCLEOTIDE SEQUENCE [LARGE SCALE GENOMIC DNA]</scope>
    <source>
        <tissue evidence="3">Leaves</tissue>
    </source>
</reference>
<evidence type="ECO:0000313" key="3">
    <source>
        <dbReference type="EMBL" id="OTG33516.1"/>
    </source>
</evidence>
<accession>A0A251VED1</accession>
<name>A0A251VED1_HELAN</name>
<sequence length="71" mass="7736">MDKAELPKHTIMVTKSSIKRKPLASLTNIVRNPNHTFQSKKPLSSTPSDSSIGSTQNHPIKPPTLTAGNKM</sequence>
<dbReference type="EMBL" id="MNCJ02000330">
    <property type="protein sequence ID" value="KAF5766219.1"/>
    <property type="molecule type" value="Genomic_DNA"/>
</dbReference>
<gene>
    <name evidence="3" type="ORF">HannXRQ_Chr02g0035571</name>
    <name evidence="2" type="ORF">HanXRQr2_Chr15g0712761</name>
</gene>
<feature type="compositionally biased region" description="Low complexity" evidence="1">
    <location>
        <begin position="39"/>
        <end position="55"/>
    </location>
</feature>
<evidence type="ECO:0000256" key="1">
    <source>
        <dbReference type="SAM" id="MobiDB-lite"/>
    </source>
</evidence>
<protein>
    <submittedName>
        <fullName evidence="3">Uncharacterized protein</fullName>
    </submittedName>
</protein>
<feature type="region of interest" description="Disordered" evidence="1">
    <location>
        <begin position="24"/>
        <end position="71"/>
    </location>
</feature>
<dbReference type="Gramene" id="mRNA:HanXRQr2_Chr15g0712761">
    <property type="protein sequence ID" value="mRNA:HanXRQr2_Chr15g0712761"/>
    <property type="gene ID" value="HanXRQr2_Chr15g0712761"/>
</dbReference>